<sequence>MNWPRRPYPKILCRTRPDISRAPIDYANSFPLSRSNRSTVDDLKRFADGVDSKASN</sequence>
<evidence type="ECO:0000313" key="1">
    <source>
        <dbReference type="EMBL" id="KAA1106567.1"/>
    </source>
</evidence>
<comment type="caution">
    <text evidence="1">The sequence shown here is derived from an EMBL/GenBank/DDBJ whole genome shotgun (WGS) entry which is preliminary data.</text>
</comment>
<dbReference type="Proteomes" id="UP000324748">
    <property type="component" value="Unassembled WGS sequence"/>
</dbReference>
<dbReference type="EMBL" id="VSWC01000040">
    <property type="protein sequence ID" value="KAA1106567.1"/>
    <property type="molecule type" value="Genomic_DNA"/>
</dbReference>
<protein>
    <submittedName>
        <fullName evidence="1">Uncharacterized protein</fullName>
    </submittedName>
</protein>
<accession>A0A5B0Q0C7</accession>
<gene>
    <name evidence="1" type="ORF">PGT21_036247</name>
</gene>
<reference evidence="1 2" key="1">
    <citation type="submission" date="2019-05" db="EMBL/GenBank/DDBJ databases">
        <title>Emergence of the Ug99 lineage of the wheat stem rust pathogen through somatic hybridization.</title>
        <authorList>
            <person name="Li F."/>
            <person name="Upadhyaya N.M."/>
            <person name="Sperschneider J."/>
            <person name="Matny O."/>
            <person name="Nguyen-Phuc H."/>
            <person name="Mago R."/>
            <person name="Raley C."/>
            <person name="Miller M.E."/>
            <person name="Silverstein K.A.T."/>
            <person name="Henningsen E."/>
            <person name="Hirsch C.D."/>
            <person name="Visser B."/>
            <person name="Pretorius Z.A."/>
            <person name="Steffenson B.J."/>
            <person name="Schwessinger B."/>
            <person name="Dodds P.N."/>
            <person name="Figueroa M."/>
        </authorList>
    </citation>
    <scope>NUCLEOTIDE SEQUENCE [LARGE SCALE GENOMIC DNA]</scope>
    <source>
        <strain evidence="1">21-0</strain>
    </source>
</reference>
<name>A0A5B0Q0C7_PUCGR</name>
<evidence type="ECO:0000313" key="2">
    <source>
        <dbReference type="Proteomes" id="UP000324748"/>
    </source>
</evidence>
<keyword evidence="2" id="KW-1185">Reference proteome</keyword>
<proteinExistence type="predicted"/>
<organism evidence="1 2">
    <name type="scientific">Puccinia graminis f. sp. tritici</name>
    <dbReference type="NCBI Taxonomy" id="56615"/>
    <lineage>
        <taxon>Eukaryota</taxon>
        <taxon>Fungi</taxon>
        <taxon>Dikarya</taxon>
        <taxon>Basidiomycota</taxon>
        <taxon>Pucciniomycotina</taxon>
        <taxon>Pucciniomycetes</taxon>
        <taxon>Pucciniales</taxon>
        <taxon>Pucciniaceae</taxon>
        <taxon>Puccinia</taxon>
    </lineage>
</organism>
<dbReference type="AlphaFoldDB" id="A0A5B0Q0C7"/>